<dbReference type="EMBL" id="JAHESF010000014">
    <property type="protein sequence ID" value="MBT1698379.1"/>
    <property type="molecule type" value="Genomic_DNA"/>
</dbReference>
<gene>
    <name evidence="1" type="ORF">KK083_15930</name>
</gene>
<proteinExistence type="predicted"/>
<organism evidence="1 2">
    <name type="scientific">Chryseosolibacter histidini</name>
    <dbReference type="NCBI Taxonomy" id="2782349"/>
    <lineage>
        <taxon>Bacteria</taxon>
        <taxon>Pseudomonadati</taxon>
        <taxon>Bacteroidota</taxon>
        <taxon>Cytophagia</taxon>
        <taxon>Cytophagales</taxon>
        <taxon>Chryseotaleaceae</taxon>
        <taxon>Chryseosolibacter</taxon>
    </lineage>
</organism>
<accession>A0AAP2GJU7</accession>
<dbReference type="AlphaFoldDB" id="A0AAP2GJU7"/>
<evidence type="ECO:0000313" key="1">
    <source>
        <dbReference type="EMBL" id="MBT1698379.1"/>
    </source>
</evidence>
<protein>
    <submittedName>
        <fullName evidence="1">Uncharacterized protein</fullName>
    </submittedName>
</protein>
<sequence>MVLLVTVMISVITATAQPEKKRLQPGKLYESGEVIYAPFYGFSSTVPANWKGTLPIDMEIFLLLPDTTGICGEIYTFASEKNDLSSLQKHWLRGVSFSPSIKVRATDITLENDMIMAEVVPEGDAVNTGNKGFAMARCGPFGYCITCLAIGPVQCYDEMKMAVENFMRKALFTQPSDVSIYVDFNWKEFLSNKSLITFSMIEQSSGSGSKENTFNLCGDGTFNGQIKKKGSMKQLNASYKGYQSGSWSTESIGETGVLKLAFKKLPAAELQMSIKDDRIYVNGERYFVAESAKCKQ</sequence>
<dbReference type="Proteomes" id="UP001319200">
    <property type="component" value="Unassembled WGS sequence"/>
</dbReference>
<evidence type="ECO:0000313" key="2">
    <source>
        <dbReference type="Proteomes" id="UP001319200"/>
    </source>
</evidence>
<comment type="caution">
    <text evidence="1">The sequence shown here is derived from an EMBL/GenBank/DDBJ whole genome shotgun (WGS) entry which is preliminary data.</text>
</comment>
<name>A0AAP2GJU7_9BACT</name>
<keyword evidence="2" id="KW-1185">Reference proteome</keyword>
<reference evidence="1 2" key="1">
    <citation type="submission" date="2021-05" db="EMBL/GenBank/DDBJ databases">
        <title>A Polyphasic approach of four new species of the genus Ohtaekwangia: Ohtaekwangia histidinii sp. nov., Ohtaekwangia cretensis sp. nov., Ohtaekwangia indiensis sp. nov., Ohtaekwangia reichenbachii sp. nov. from diverse environment.</title>
        <authorList>
            <person name="Octaviana S."/>
        </authorList>
    </citation>
    <scope>NUCLEOTIDE SEQUENCE [LARGE SCALE GENOMIC DNA]</scope>
    <source>
        <strain evidence="1 2">PWU4</strain>
    </source>
</reference>